<evidence type="ECO:0000313" key="2">
    <source>
        <dbReference type="Proteomes" id="UP000549394"/>
    </source>
</evidence>
<dbReference type="InterPro" id="IPR050637">
    <property type="entry name" value="NLRP_innate_immun_reg"/>
</dbReference>
<dbReference type="InterPro" id="IPR032675">
    <property type="entry name" value="LRR_dom_sf"/>
</dbReference>
<comment type="caution">
    <text evidence="1">The sequence shown here is derived from an EMBL/GenBank/DDBJ whole genome shotgun (WGS) entry which is preliminary data.</text>
</comment>
<proteinExistence type="predicted"/>
<keyword evidence="2" id="KW-1185">Reference proteome</keyword>
<protein>
    <submittedName>
        <fullName evidence="1">Uncharacterized protein</fullName>
    </submittedName>
</protein>
<name>A0A7I8WFI3_9ANNE</name>
<sequence length="565" mass="63872">MTCSLLPDFVAECILLKEINFRFNTRFSEDFKKICNGLQLSSMSLLSIDFSFCCLNSQQICYLSNLLSNCTQLQNIQLANNAMSDEVFQILCNSLKSSSASLLTINFSHCSIDDSQAYHLYDLLKECRSLETFLLSGNNKLADGFEMICNGLKVSSQSLQNINFNGISVPIVENENVYLNCLVRECLSLREITLPKNVKSYLLIDHFKSSSPLINNEFSDNRSKCNFNRDNNLSAIDFKRICNRFKLSINNLVSINFSFCCRLKNLFSHFADFVKECTFLQKINISGIFNFGDNFKRICSSLKSSSKTLLSIDVSSCDLDSEQCNHFSDLLAECTQLKGINLSGNINCGDGFLIICNALKLSSKTLEYIDVLYCGLNEKQGNSLADLLKQCNSLRDFSLIYNLKISKAFEKMCQGLLSSSHSLLSINLQNYCLNGEQNENLTILLGECKSLQKVIIIGDRCFTTQFKDIFKGLQISRKHISQIQLGPLDIDNATHLDFIIETIPGFPSLKAIRLTFNVDNFDSIDVNLSRCLNNTHDSIIEELRNVIEEKLPCFTKVQIYEVNDF</sequence>
<evidence type="ECO:0000313" key="1">
    <source>
        <dbReference type="EMBL" id="CAD5126970.1"/>
    </source>
</evidence>
<organism evidence="1 2">
    <name type="scientific">Dimorphilus gyrociliatus</name>
    <dbReference type="NCBI Taxonomy" id="2664684"/>
    <lineage>
        <taxon>Eukaryota</taxon>
        <taxon>Metazoa</taxon>
        <taxon>Spiralia</taxon>
        <taxon>Lophotrochozoa</taxon>
        <taxon>Annelida</taxon>
        <taxon>Polychaeta</taxon>
        <taxon>Polychaeta incertae sedis</taxon>
        <taxon>Dinophilidae</taxon>
        <taxon>Dimorphilus</taxon>
    </lineage>
</organism>
<dbReference type="Proteomes" id="UP000549394">
    <property type="component" value="Unassembled WGS sequence"/>
</dbReference>
<dbReference type="Gene3D" id="3.80.10.10">
    <property type="entry name" value="Ribonuclease Inhibitor"/>
    <property type="match status" value="2"/>
</dbReference>
<dbReference type="PANTHER" id="PTHR45690">
    <property type="entry name" value="NACHT, LRR AND PYD DOMAINS-CONTAINING PROTEIN 12"/>
    <property type="match status" value="1"/>
</dbReference>
<dbReference type="PANTHER" id="PTHR45690:SF4">
    <property type="entry name" value="NACHT, LRR AND PYD DOMAINS-CONTAINING PROTEIN 10"/>
    <property type="match status" value="1"/>
</dbReference>
<reference evidence="1 2" key="1">
    <citation type="submission" date="2020-08" db="EMBL/GenBank/DDBJ databases">
        <authorList>
            <person name="Hejnol A."/>
        </authorList>
    </citation>
    <scope>NUCLEOTIDE SEQUENCE [LARGE SCALE GENOMIC DNA]</scope>
</reference>
<dbReference type="SMART" id="SM00368">
    <property type="entry name" value="LRR_RI"/>
    <property type="match status" value="5"/>
</dbReference>
<gene>
    <name evidence="1" type="ORF">DGYR_LOCUS14185</name>
</gene>
<dbReference type="OrthoDB" id="120976at2759"/>
<dbReference type="GO" id="GO:0005737">
    <property type="term" value="C:cytoplasm"/>
    <property type="evidence" value="ECO:0007669"/>
    <property type="project" value="TreeGrafter"/>
</dbReference>
<dbReference type="SUPFAM" id="SSF52047">
    <property type="entry name" value="RNI-like"/>
    <property type="match status" value="2"/>
</dbReference>
<dbReference type="AlphaFoldDB" id="A0A7I8WFI3"/>
<accession>A0A7I8WFI3</accession>
<dbReference type="EMBL" id="CAJFCJ010000113">
    <property type="protein sequence ID" value="CAD5126970.1"/>
    <property type="molecule type" value="Genomic_DNA"/>
</dbReference>